<dbReference type="GO" id="GO:0008170">
    <property type="term" value="F:N-methyltransferase activity"/>
    <property type="evidence" value="ECO:0007669"/>
    <property type="project" value="InterPro"/>
</dbReference>
<dbReference type="SUPFAM" id="SSF53335">
    <property type="entry name" value="S-adenosyl-L-methionine-dependent methyltransferases"/>
    <property type="match status" value="1"/>
</dbReference>
<dbReference type="STRING" id="301148.B4135_0431"/>
<dbReference type="PANTHER" id="PTHR42933">
    <property type="entry name" value="SLR6095 PROTEIN"/>
    <property type="match status" value="1"/>
</dbReference>
<dbReference type="InterPro" id="IPR029063">
    <property type="entry name" value="SAM-dependent_MTases_sf"/>
</dbReference>
<accession>A0A150L9P9</accession>
<evidence type="ECO:0000313" key="9">
    <source>
        <dbReference type="EMBL" id="KYD08749.1"/>
    </source>
</evidence>
<reference evidence="9 10" key="1">
    <citation type="submission" date="2016-01" db="EMBL/GenBank/DDBJ databases">
        <title>Draft Genome Sequences of Seven Thermophilic Sporeformers Isolated from Foods.</title>
        <authorList>
            <person name="Berendsen E.M."/>
            <person name="Wells-Bennik M.H."/>
            <person name="Krawcyk A.O."/>
            <person name="De Jong A."/>
            <person name="Holsappel S."/>
            <person name="Eijlander R.T."/>
            <person name="Kuipers O.P."/>
        </authorList>
    </citation>
    <scope>NUCLEOTIDE SEQUENCE [LARGE SCALE GENOMIC DNA]</scope>
    <source>
        <strain evidence="9 10">B4135</strain>
    </source>
</reference>
<protein>
    <recommendedName>
        <fullName evidence="1">site-specific DNA-methyltransferase (adenine-specific)</fullName>
        <ecNumber evidence="1">2.1.1.72</ecNumber>
    </recommendedName>
</protein>
<dbReference type="InterPro" id="IPR003356">
    <property type="entry name" value="DNA_methylase_A-5"/>
</dbReference>
<dbReference type="GO" id="GO:0009007">
    <property type="term" value="F:site-specific DNA-methyltransferase (adenine-specific) activity"/>
    <property type="evidence" value="ECO:0007669"/>
    <property type="project" value="UniProtKB-EC"/>
</dbReference>
<dbReference type="Pfam" id="PF02384">
    <property type="entry name" value="N6_Mtase"/>
    <property type="match status" value="1"/>
</dbReference>
<evidence type="ECO:0000256" key="7">
    <source>
        <dbReference type="ARBA" id="ARBA00047942"/>
    </source>
</evidence>
<keyword evidence="6" id="KW-0238">DNA-binding</keyword>
<evidence type="ECO:0000256" key="6">
    <source>
        <dbReference type="ARBA" id="ARBA00023125"/>
    </source>
</evidence>
<proteinExistence type="predicted"/>
<dbReference type="Proteomes" id="UP000075683">
    <property type="component" value="Unassembled WGS sequence"/>
</dbReference>
<name>A0A150L9P9_9BACI</name>
<comment type="caution">
    <text evidence="9">The sequence shown here is derived from an EMBL/GenBank/DDBJ whole genome shotgun (WGS) entry which is preliminary data.</text>
</comment>
<organism evidence="9 10">
    <name type="scientific">Caldibacillus debilis</name>
    <dbReference type="NCBI Taxonomy" id="301148"/>
    <lineage>
        <taxon>Bacteria</taxon>
        <taxon>Bacillati</taxon>
        <taxon>Bacillota</taxon>
        <taxon>Bacilli</taxon>
        <taxon>Bacillales</taxon>
        <taxon>Bacillaceae</taxon>
        <taxon>Caldibacillus</taxon>
    </lineage>
</organism>
<dbReference type="InterPro" id="IPR051537">
    <property type="entry name" value="DNA_Adenine_Mtase"/>
</dbReference>
<dbReference type="PRINTS" id="PR00507">
    <property type="entry name" value="N12N6MTFRASE"/>
</dbReference>
<sequence length="643" mass="73596">MIRDKALRFVQELKDQFGKKEMEAEKGLAVELFKLHALFFAMEDEKYGEKLANIVTREELKNRPGNVKEIIRSSYRMLESLEPSLSGVFLDDSFTNIGENSLYKLVVLLERYGLSRTEYQSDGAAAVFFETLIKELLASSKDYDFTPDGLARLMIRALKPTGGSVYDGTAGIANLLVEAHRYAKTEGKDLSVFGQEIHEELYGIGKLNLFVNRILPDRGDLKLGDTIRDPKWLEDGRLMQFDYILMNFPFGLRDWGYEFAVNDPYHRFDFYDLPSKSLGDYSFILHALASLKPEGKAALIVPFGTLVRGAAERKIRSMLIKDDVIESIVFLPNHLFSGTALPVALLLLNKRKPDHKKGKVQIINAEGDYERTRTQKYLTSKHVQKIVETLEAYENKEKYSRIVKIDEIAENNWDLNPTLYFIHVELDTEFGKIVFNKKKYENEAENLVHIGDIAEVIRGVNLPLRRETENGDGELFPVIQLRDIENGEIRFDSIDQFPVQTRDLQRVTARPGDILVSSRGTQKKIAVVPEYDGTILVSHMFIIIRIHSPEEISPEYVKRFLESPAGQYYFEAHQSGSIGTVLTPSDIRSVELPLLPVERQREMIRQLEEADEILRKACEIRKEKYLEAYQKIGIGPFIRPVSK</sequence>
<dbReference type="Gene3D" id="3.40.50.150">
    <property type="entry name" value="Vaccinia Virus protein VP39"/>
    <property type="match status" value="1"/>
</dbReference>
<keyword evidence="2" id="KW-0489">Methyltransferase</keyword>
<dbReference type="RefSeq" id="WP_061570108.1">
    <property type="nucleotide sequence ID" value="NZ_LQYT01000135.1"/>
</dbReference>
<comment type="catalytic activity">
    <reaction evidence="7">
        <text>a 2'-deoxyadenosine in DNA + S-adenosyl-L-methionine = an N(6)-methyl-2'-deoxyadenosine in DNA + S-adenosyl-L-homocysteine + H(+)</text>
        <dbReference type="Rhea" id="RHEA:15197"/>
        <dbReference type="Rhea" id="RHEA-COMP:12418"/>
        <dbReference type="Rhea" id="RHEA-COMP:12419"/>
        <dbReference type="ChEBI" id="CHEBI:15378"/>
        <dbReference type="ChEBI" id="CHEBI:57856"/>
        <dbReference type="ChEBI" id="CHEBI:59789"/>
        <dbReference type="ChEBI" id="CHEBI:90615"/>
        <dbReference type="ChEBI" id="CHEBI:90616"/>
        <dbReference type="EC" id="2.1.1.72"/>
    </reaction>
</comment>
<dbReference type="PANTHER" id="PTHR42933:SF3">
    <property type="entry name" value="TYPE I RESTRICTION ENZYME MJAVIII METHYLASE SUBUNIT"/>
    <property type="match status" value="1"/>
</dbReference>
<evidence type="ECO:0000259" key="8">
    <source>
        <dbReference type="Pfam" id="PF02384"/>
    </source>
</evidence>
<evidence type="ECO:0000256" key="5">
    <source>
        <dbReference type="ARBA" id="ARBA00022747"/>
    </source>
</evidence>
<evidence type="ECO:0000313" key="10">
    <source>
        <dbReference type="Proteomes" id="UP000075683"/>
    </source>
</evidence>
<dbReference type="REBASE" id="149638">
    <property type="entry name" value="M.Cde4135ORF431P"/>
</dbReference>
<dbReference type="EMBL" id="LQYT01000135">
    <property type="protein sequence ID" value="KYD08749.1"/>
    <property type="molecule type" value="Genomic_DNA"/>
</dbReference>
<keyword evidence="3" id="KW-0808">Transferase</keyword>
<dbReference type="PATRIC" id="fig|301148.3.peg.2074"/>
<keyword evidence="5" id="KW-0680">Restriction system</keyword>
<dbReference type="Gene3D" id="3.90.220.20">
    <property type="entry name" value="DNA methylase specificity domains"/>
    <property type="match status" value="1"/>
</dbReference>
<evidence type="ECO:0000256" key="1">
    <source>
        <dbReference type="ARBA" id="ARBA00011900"/>
    </source>
</evidence>
<dbReference type="SUPFAM" id="SSF116734">
    <property type="entry name" value="DNA methylase specificity domain"/>
    <property type="match status" value="1"/>
</dbReference>
<gene>
    <name evidence="9" type="ORF">B4135_0431</name>
</gene>
<evidence type="ECO:0000256" key="3">
    <source>
        <dbReference type="ARBA" id="ARBA00022679"/>
    </source>
</evidence>
<dbReference type="InterPro" id="IPR044946">
    <property type="entry name" value="Restrct_endonuc_typeI_TRD_sf"/>
</dbReference>
<evidence type="ECO:0000256" key="4">
    <source>
        <dbReference type="ARBA" id="ARBA00022691"/>
    </source>
</evidence>
<dbReference type="GO" id="GO:0009307">
    <property type="term" value="P:DNA restriction-modification system"/>
    <property type="evidence" value="ECO:0007669"/>
    <property type="project" value="UniProtKB-KW"/>
</dbReference>
<dbReference type="GO" id="GO:0003677">
    <property type="term" value="F:DNA binding"/>
    <property type="evidence" value="ECO:0007669"/>
    <property type="project" value="UniProtKB-KW"/>
</dbReference>
<dbReference type="EC" id="2.1.1.72" evidence="1"/>
<keyword evidence="4" id="KW-0949">S-adenosyl-L-methionine</keyword>
<dbReference type="GO" id="GO:0032259">
    <property type="term" value="P:methylation"/>
    <property type="evidence" value="ECO:0007669"/>
    <property type="project" value="UniProtKB-KW"/>
</dbReference>
<dbReference type="AlphaFoldDB" id="A0A150L9P9"/>
<evidence type="ECO:0000256" key="2">
    <source>
        <dbReference type="ARBA" id="ARBA00022603"/>
    </source>
</evidence>
<feature type="domain" description="DNA methylase adenine-specific" evidence="8">
    <location>
        <begin position="143"/>
        <end position="421"/>
    </location>
</feature>
<dbReference type="OrthoDB" id="9814572at2"/>